<feature type="repeat" description="ANK" evidence="7">
    <location>
        <begin position="211"/>
        <end position="243"/>
    </location>
</feature>
<evidence type="ECO:0000256" key="9">
    <source>
        <dbReference type="SAM" id="Phobius"/>
    </source>
</evidence>
<dbReference type="PANTHER" id="PTHR24186:SF38">
    <property type="entry name" value="ANKYRIN REPEAT FAMILY PROTEIN"/>
    <property type="match status" value="1"/>
</dbReference>
<evidence type="ECO:0000256" key="8">
    <source>
        <dbReference type="SAM" id="MobiDB-lite"/>
    </source>
</evidence>
<proteinExistence type="predicted"/>
<dbReference type="AlphaFoldDB" id="A0A922K5G9"/>
<sequence>MQDSNDKTIVSLSLSTNGSRFVKSLVGKELYSFGACKGKGMDAMLLEAIRTNQTPKLISLFQANEGILEQRTTDSKDTALHLASKFGHADMVSEIIKLCPDLVAAENKMLETPIHEACRQGSAKVLKLLLEVNPRAACKLNCENKTAFFIACSHGHFDVVNILLNQPRIMGSEENLLDRTCIHVAASRGHMDIVREILNAYPNFAQQIDENGNLPLHYSCIHGHREITWMLLMRDKNLALQYNINGYTPPHMASMNGKVSVLEELVLMAPESLHCATIEGETVFHLAVRYGQYHALAFMAHACNATNLIHHQDQYGSTILHHAVSGGRHQIAEYLINETEVQINARNGKGFTALDILDQAKDSTENRHLEAMFVKAGGRRSIELLCPSPEAEKTNVRIGNELEMSIMNEMVSYESKSSPPFSQGTSSRTSSPQDQAGATFDHETYKRGSLFPTNMRQHKQNRHQENVGERHTSYRHKQHAIYMEALQNARNTIILVAILIATVTFAAGINPPGGSYQQGEMKGKSMLGGTLAFKVFEISNNIALFASLSIVIVLVSIIPFRRKPLMILLMVAHKVMWVAVAFMATSYVAATWVVMPKNQGTKWVFVTLLAVSGGTLGVVFIVLGVTLVEHWLRKMKWKKQKKDRGQGVADRDLESQNSDVESSYLQGHHSY</sequence>
<evidence type="ECO:0000256" key="3">
    <source>
        <dbReference type="ARBA" id="ARBA00022737"/>
    </source>
</evidence>
<evidence type="ECO:0000256" key="5">
    <source>
        <dbReference type="ARBA" id="ARBA00023043"/>
    </source>
</evidence>
<dbReference type="PANTHER" id="PTHR24186">
    <property type="entry name" value="PROTEIN PHOSPHATASE 1 REGULATORY SUBUNIT"/>
    <property type="match status" value="1"/>
</dbReference>
<dbReference type="SMART" id="SM00248">
    <property type="entry name" value="ANK"/>
    <property type="match status" value="8"/>
</dbReference>
<comment type="caution">
    <text evidence="11">The sequence shown here is derived from an EMBL/GenBank/DDBJ whole genome shotgun (WGS) entry which is preliminary data.</text>
</comment>
<keyword evidence="6 9" id="KW-0472">Membrane</keyword>
<keyword evidence="4 9" id="KW-1133">Transmembrane helix</keyword>
<evidence type="ECO:0000256" key="1">
    <source>
        <dbReference type="ARBA" id="ARBA00004141"/>
    </source>
</evidence>
<protein>
    <recommendedName>
        <fullName evidence="10">PGG domain-containing protein</fullName>
    </recommendedName>
</protein>
<dbReference type="PROSITE" id="PS50088">
    <property type="entry name" value="ANK_REPEAT"/>
    <property type="match status" value="1"/>
</dbReference>
<feature type="region of interest" description="Disordered" evidence="8">
    <location>
        <begin position="413"/>
        <end position="437"/>
    </location>
</feature>
<dbReference type="InterPro" id="IPR002110">
    <property type="entry name" value="Ankyrin_rpt"/>
</dbReference>
<accession>A0A922K5G9</accession>
<dbReference type="Pfam" id="PF13962">
    <property type="entry name" value="PGG"/>
    <property type="match status" value="1"/>
</dbReference>
<gene>
    <name evidence="11" type="ORF">I3842_01G234600</name>
</gene>
<feature type="transmembrane region" description="Helical" evidence="9">
    <location>
        <begin position="567"/>
        <end position="593"/>
    </location>
</feature>
<evidence type="ECO:0000256" key="4">
    <source>
        <dbReference type="ARBA" id="ARBA00022989"/>
    </source>
</evidence>
<evidence type="ECO:0000259" key="10">
    <source>
        <dbReference type="Pfam" id="PF13962"/>
    </source>
</evidence>
<dbReference type="Pfam" id="PF12796">
    <property type="entry name" value="Ank_2"/>
    <property type="match status" value="2"/>
</dbReference>
<dbReference type="Pfam" id="PF13857">
    <property type="entry name" value="Ank_5"/>
    <property type="match status" value="1"/>
</dbReference>
<dbReference type="InterPro" id="IPR026961">
    <property type="entry name" value="PGG_dom"/>
</dbReference>
<feature type="transmembrane region" description="Helical" evidence="9">
    <location>
        <begin position="605"/>
        <end position="632"/>
    </location>
</feature>
<keyword evidence="5 7" id="KW-0040">ANK repeat</keyword>
<keyword evidence="3" id="KW-0677">Repeat</keyword>
<feature type="compositionally biased region" description="Polar residues" evidence="8">
    <location>
        <begin position="655"/>
        <end position="665"/>
    </location>
</feature>
<feature type="domain" description="PGG" evidence="10">
    <location>
        <begin position="484"/>
        <end position="594"/>
    </location>
</feature>
<dbReference type="EMBL" id="CM031825">
    <property type="protein sequence ID" value="KAG6733643.1"/>
    <property type="molecule type" value="Genomic_DNA"/>
</dbReference>
<evidence type="ECO:0000256" key="2">
    <source>
        <dbReference type="ARBA" id="ARBA00022692"/>
    </source>
</evidence>
<evidence type="ECO:0000256" key="7">
    <source>
        <dbReference type="PROSITE-ProRule" id="PRU00023"/>
    </source>
</evidence>
<organism evidence="11 12">
    <name type="scientific">Carya illinoinensis</name>
    <name type="common">Pecan</name>
    <dbReference type="NCBI Taxonomy" id="32201"/>
    <lineage>
        <taxon>Eukaryota</taxon>
        <taxon>Viridiplantae</taxon>
        <taxon>Streptophyta</taxon>
        <taxon>Embryophyta</taxon>
        <taxon>Tracheophyta</taxon>
        <taxon>Spermatophyta</taxon>
        <taxon>Magnoliopsida</taxon>
        <taxon>eudicotyledons</taxon>
        <taxon>Gunneridae</taxon>
        <taxon>Pentapetalae</taxon>
        <taxon>rosids</taxon>
        <taxon>fabids</taxon>
        <taxon>Fagales</taxon>
        <taxon>Juglandaceae</taxon>
        <taxon>Carya</taxon>
    </lineage>
</organism>
<evidence type="ECO:0000313" key="12">
    <source>
        <dbReference type="Proteomes" id="UP000811246"/>
    </source>
</evidence>
<evidence type="ECO:0000313" key="11">
    <source>
        <dbReference type="EMBL" id="KAG6733643.1"/>
    </source>
</evidence>
<reference evidence="11" key="1">
    <citation type="submission" date="2021-01" db="EMBL/GenBank/DDBJ databases">
        <authorList>
            <person name="Lovell J.T."/>
            <person name="Bentley N."/>
            <person name="Bhattarai G."/>
            <person name="Jenkins J.W."/>
            <person name="Sreedasyam A."/>
            <person name="Alarcon Y."/>
            <person name="Bock C."/>
            <person name="Boston L."/>
            <person name="Carlson J."/>
            <person name="Cervantes K."/>
            <person name="Clermont K."/>
            <person name="Krom N."/>
            <person name="Kubenka K."/>
            <person name="Mamidi S."/>
            <person name="Mattison C."/>
            <person name="Monteros M."/>
            <person name="Pisani C."/>
            <person name="Plott C."/>
            <person name="Rajasekar S."/>
            <person name="Rhein H.S."/>
            <person name="Rohla C."/>
            <person name="Song M."/>
            <person name="Hilaire R.S."/>
            <person name="Shu S."/>
            <person name="Wells L."/>
            <person name="Wang X."/>
            <person name="Webber J."/>
            <person name="Heerema R.J."/>
            <person name="Klein P."/>
            <person name="Conner P."/>
            <person name="Grauke L."/>
            <person name="Grimwood J."/>
            <person name="Schmutz J."/>
            <person name="Randall J.J."/>
        </authorList>
    </citation>
    <scope>NUCLEOTIDE SEQUENCE</scope>
    <source>
        <tissue evidence="11">Leaf</tissue>
    </source>
</reference>
<comment type="subcellular location">
    <subcellularLocation>
        <location evidence="1">Membrane</location>
        <topology evidence="1">Multi-pass membrane protein</topology>
    </subcellularLocation>
</comment>
<feature type="compositionally biased region" description="Polar residues" evidence="8">
    <location>
        <begin position="414"/>
        <end position="436"/>
    </location>
</feature>
<feature type="transmembrane region" description="Helical" evidence="9">
    <location>
        <begin position="492"/>
        <end position="509"/>
    </location>
</feature>
<feature type="region of interest" description="Disordered" evidence="8">
    <location>
        <begin position="646"/>
        <end position="671"/>
    </location>
</feature>
<feature type="transmembrane region" description="Helical" evidence="9">
    <location>
        <begin position="542"/>
        <end position="560"/>
    </location>
</feature>
<dbReference type="Proteomes" id="UP000811246">
    <property type="component" value="Chromosome 1"/>
</dbReference>
<keyword evidence="2 9" id="KW-0812">Transmembrane</keyword>
<dbReference type="Pfam" id="PF00023">
    <property type="entry name" value="Ank"/>
    <property type="match status" value="1"/>
</dbReference>
<evidence type="ECO:0000256" key="6">
    <source>
        <dbReference type="ARBA" id="ARBA00023136"/>
    </source>
</evidence>
<name>A0A922K5G9_CARIL</name>
<dbReference type="GO" id="GO:0005886">
    <property type="term" value="C:plasma membrane"/>
    <property type="evidence" value="ECO:0007669"/>
    <property type="project" value="TreeGrafter"/>
</dbReference>